<accession>A0A7R9P747</accession>
<proteinExistence type="predicted"/>
<reference evidence="1" key="1">
    <citation type="submission" date="2020-11" db="EMBL/GenBank/DDBJ databases">
        <authorList>
            <person name="Tran Van P."/>
        </authorList>
    </citation>
    <scope>NUCLEOTIDE SEQUENCE</scope>
</reference>
<organism evidence="1">
    <name type="scientific">Timema californicum</name>
    <name type="common">California timema</name>
    <name type="synonym">Walking stick</name>
    <dbReference type="NCBI Taxonomy" id="61474"/>
    <lineage>
        <taxon>Eukaryota</taxon>
        <taxon>Metazoa</taxon>
        <taxon>Ecdysozoa</taxon>
        <taxon>Arthropoda</taxon>
        <taxon>Hexapoda</taxon>
        <taxon>Insecta</taxon>
        <taxon>Pterygota</taxon>
        <taxon>Neoptera</taxon>
        <taxon>Polyneoptera</taxon>
        <taxon>Phasmatodea</taxon>
        <taxon>Timematodea</taxon>
        <taxon>Timematoidea</taxon>
        <taxon>Timematidae</taxon>
        <taxon>Timema</taxon>
    </lineage>
</organism>
<protein>
    <submittedName>
        <fullName evidence="1">(California timema) hypothetical protein</fullName>
    </submittedName>
</protein>
<gene>
    <name evidence="1" type="ORF">TCMB3V08_LOCUS4852</name>
</gene>
<dbReference type="AlphaFoldDB" id="A0A7R9P747"/>
<name>A0A7R9P747_TIMCA</name>
<dbReference type="EMBL" id="OE180883">
    <property type="protein sequence ID" value="CAD7572199.1"/>
    <property type="molecule type" value="Genomic_DNA"/>
</dbReference>
<sequence>MGILVKRLKYFQQVNAMFSQALQNLQSRHELLIQPSRGHFSTLPKTSEQSREVTRSSLSGSVQNMVIAGIVFEMARSQAHSCQCHVV</sequence>
<evidence type="ECO:0000313" key="1">
    <source>
        <dbReference type="EMBL" id="CAD7572199.1"/>
    </source>
</evidence>